<reference evidence="1 2" key="1">
    <citation type="submission" date="2019-07" db="EMBL/GenBank/DDBJ databases">
        <authorList>
            <person name="Park M."/>
        </authorList>
    </citation>
    <scope>NUCLEOTIDE SEQUENCE [LARGE SCALE GENOMIC DNA]</scope>
    <source>
        <strain evidence="1 2">KCTC32445</strain>
    </source>
</reference>
<keyword evidence="2" id="KW-1185">Reference proteome</keyword>
<proteinExistence type="predicted"/>
<dbReference type="AlphaFoldDB" id="A0A553WAX6"/>
<dbReference type="Proteomes" id="UP000320160">
    <property type="component" value="Unassembled WGS sequence"/>
</dbReference>
<accession>A0A553WAX6</accession>
<evidence type="ECO:0000313" key="1">
    <source>
        <dbReference type="EMBL" id="TSB01836.1"/>
    </source>
</evidence>
<protein>
    <submittedName>
        <fullName evidence="1">Uncharacterized protein</fullName>
    </submittedName>
</protein>
<sequence>MSNLTLNRRVVACLAACNGISSEALESGAIERLHKSATVALRKLQELHPRIERGGEHADIGACIVRLQVALNKLEDAI</sequence>
<dbReference type="RefSeq" id="WP_143777056.1">
    <property type="nucleotide sequence ID" value="NZ_VKKU01000002.1"/>
</dbReference>
<name>A0A553WAX6_9SPHN</name>
<evidence type="ECO:0000313" key="2">
    <source>
        <dbReference type="Proteomes" id="UP000320160"/>
    </source>
</evidence>
<dbReference type="EMBL" id="VKKU01000002">
    <property type="protein sequence ID" value="TSB01836.1"/>
    <property type="molecule type" value="Genomic_DNA"/>
</dbReference>
<dbReference type="OrthoDB" id="278409at2"/>
<gene>
    <name evidence="1" type="ORF">FOM92_11765</name>
</gene>
<organism evidence="1 2">
    <name type="scientific">Sphingorhabdus contaminans</name>
    <dbReference type="NCBI Taxonomy" id="1343899"/>
    <lineage>
        <taxon>Bacteria</taxon>
        <taxon>Pseudomonadati</taxon>
        <taxon>Pseudomonadota</taxon>
        <taxon>Alphaproteobacteria</taxon>
        <taxon>Sphingomonadales</taxon>
        <taxon>Sphingomonadaceae</taxon>
        <taxon>Sphingorhabdus</taxon>
    </lineage>
</organism>
<comment type="caution">
    <text evidence="1">The sequence shown here is derived from an EMBL/GenBank/DDBJ whole genome shotgun (WGS) entry which is preliminary data.</text>
</comment>